<dbReference type="Proteomes" id="UP000642284">
    <property type="component" value="Unassembled WGS sequence"/>
</dbReference>
<dbReference type="RefSeq" id="WP_187813275.1">
    <property type="nucleotide sequence ID" value="NZ_JACTVJ010000005.1"/>
</dbReference>
<name>A0ABR7SBD6_9ACTN</name>
<evidence type="ECO:0008006" key="4">
    <source>
        <dbReference type="Google" id="ProtNLM"/>
    </source>
</evidence>
<feature type="chain" id="PRO_5045635952" description="Secreted protein" evidence="1">
    <location>
        <begin position="31"/>
        <end position="173"/>
    </location>
</feature>
<gene>
    <name evidence="2" type="ORF">H9Y04_09395</name>
</gene>
<keyword evidence="3" id="KW-1185">Reference proteome</keyword>
<reference evidence="2 3" key="1">
    <citation type="submission" date="2020-08" db="EMBL/GenBank/DDBJ databases">
        <title>Genemic of Streptomyces polyaspartic.</title>
        <authorList>
            <person name="Liu W."/>
        </authorList>
    </citation>
    <scope>NUCLEOTIDE SEQUENCE [LARGE SCALE GENOMIC DNA]</scope>
    <source>
        <strain evidence="2 3">TRM66268-LWL</strain>
    </source>
</reference>
<sequence>MQFKAKAAGLAAGVAALTASLIGGALPAQAYDPDPTVSSYSRDTDTCPCSGGTLGDPFDGTYFEYDAGGTARKLELYSGDWFVGKVEFHPYQQKLWVYDTKNDGDTFYVHVAVDNHDGHGLTGWGQYKAPGTSAVMDYETFTLRNVSEGASIRIRVFDDEHHTDLIATAYGTA</sequence>
<protein>
    <recommendedName>
        <fullName evidence="4">Secreted protein</fullName>
    </recommendedName>
</protein>
<organism evidence="2 3">
    <name type="scientific">Streptomyces polyasparticus</name>
    <dbReference type="NCBI Taxonomy" id="2767826"/>
    <lineage>
        <taxon>Bacteria</taxon>
        <taxon>Bacillati</taxon>
        <taxon>Actinomycetota</taxon>
        <taxon>Actinomycetes</taxon>
        <taxon>Kitasatosporales</taxon>
        <taxon>Streptomycetaceae</taxon>
        <taxon>Streptomyces</taxon>
    </lineage>
</organism>
<evidence type="ECO:0000256" key="1">
    <source>
        <dbReference type="SAM" id="SignalP"/>
    </source>
</evidence>
<feature type="signal peptide" evidence="1">
    <location>
        <begin position="1"/>
        <end position="30"/>
    </location>
</feature>
<dbReference type="EMBL" id="JACTVJ010000005">
    <property type="protein sequence ID" value="MBC9712786.1"/>
    <property type="molecule type" value="Genomic_DNA"/>
</dbReference>
<evidence type="ECO:0000313" key="3">
    <source>
        <dbReference type="Proteomes" id="UP000642284"/>
    </source>
</evidence>
<keyword evidence="1" id="KW-0732">Signal</keyword>
<evidence type="ECO:0000313" key="2">
    <source>
        <dbReference type="EMBL" id="MBC9712786.1"/>
    </source>
</evidence>
<comment type="caution">
    <text evidence="2">The sequence shown here is derived from an EMBL/GenBank/DDBJ whole genome shotgun (WGS) entry which is preliminary data.</text>
</comment>
<proteinExistence type="predicted"/>
<accession>A0ABR7SBD6</accession>